<keyword evidence="2" id="KW-0808">Transferase</keyword>
<dbReference type="Gene3D" id="3.40.630.30">
    <property type="match status" value="1"/>
</dbReference>
<dbReference type="EMBL" id="WHUV01000002">
    <property type="protein sequence ID" value="MQA54125.1"/>
    <property type="molecule type" value="Genomic_DNA"/>
</dbReference>
<organism evidence="2 3">
    <name type="scientific">Pseudomonas piscis</name>
    <dbReference type="NCBI Taxonomy" id="2614538"/>
    <lineage>
        <taxon>Bacteria</taxon>
        <taxon>Pseudomonadati</taxon>
        <taxon>Pseudomonadota</taxon>
        <taxon>Gammaproteobacteria</taxon>
        <taxon>Pseudomonadales</taxon>
        <taxon>Pseudomonadaceae</taxon>
        <taxon>Pseudomonas</taxon>
    </lineage>
</organism>
<name>A0A7X1PLC8_9PSED</name>
<dbReference type="InterPro" id="IPR016181">
    <property type="entry name" value="Acyl_CoA_acyltransferase"/>
</dbReference>
<dbReference type="GO" id="GO:0016747">
    <property type="term" value="F:acyltransferase activity, transferring groups other than amino-acyl groups"/>
    <property type="evidence" value="ECO:0007669"/>
    <property type="project" value="InterPro"/>
</dbReference>
<sequence length="174" mass="19382">MANNASRLVYRLPRPDDAERLFSIYGDPRTNLFNPAGPMADFAQAQALLSRWIEHWTRHQYGTWAIASSCAPEHILGFGGIATHHYLAEQRINLGYRFAVEAWGRGYATQLGRDALEHAFEQLGLPEVHGLVRPDHGASIRVLEKIGMQLCGELDDVPGQPPSLVFKVQRIAPA</sequence>
<protein>
    <submittedName>
        <fullName evidence="2">GNAT family N-acetyltransferase</fullName>
    </submittedName>
</protein>
<dbReference type="PANTHER" id="PTHR43792:SF1">
    <property type="entry name" value="N-ACETYLTRANSFERASE DOMAIN-CONTAINING PROTEIN"/>
    <property type="match status" value="1"/>
</dbReference>
<dbReference type="Pfam" id="PF13302">
    <property type="entry name" value="Acetyltransf_3"/>
    <property type="match status" value="1"/>
</dbReference>
<gene>
    <name evidence="2" type="ORF">GDH07_12470</name>
</gene>
<comment type="caution">
    <text evidence="2">The sequence shown here is derived from an EMBL/GenBank/DDBJ whole genome shotgun (WGS) entry which is preliminary data.</text>
</comment>
<evidence type="ECO:0000259" key="1">
    <source>
        <dbReference type="PROSITE" id="PS51186"/>
    </source>
</evidence>
<dbReference type="Proteomes" id="UP000486534">
    <property type="component" value="Unassembled WGS sequence"/>
</dbReference>
<dbReference type="InterPro" id="IPR000182">
    <property type="entry name" value="GNAT_dom"/>
</dbReference>
<dbReference type="PROSITE" id="PS51186">
    <property type="entry name" value="GNAT"/>
    <property type="match status" value="1"/>
</dbReference>
<dbReference type="RefSeq" id="WP_152897716.1">
    <property type="nucleotide sequence ID" value="NZ_WHUV01000002.1"/>
</dbReference>
<evidence type="ECO:0000313" key="3">
    <source>
        <dbReference type="Proteomes" id="UP000486534"/>
    </source>
</evidence>
<dbReference type="AlphaFoldDB" id="A0A7X1PLC8"/>
<dbReference type="SUPFAM" id="SSF55729">
    <property type="entry name" value="Acyl-CoA N-acyltransferases (Nat)"/>
    <property type="match status" value="1"/>
</dbReference>
<accession>A0A7X1PLC8</accession>
<dbReference type="InterPro" id="IPR051531">
    <property type="entry name" value="N-acetyltransferase"/>
</dbReference>
<reference evidence="2 3" key="1">
    <citation type="submission" date="2019-10" db="EMBL/GenBank/DDBJ databases">
        <title>Pseudomonas dajingensis sp. nov., isolated from the profound head ulcers of farmed Murray cod (Maccullochella peelii peelii).</title>
        <authorList>
            <person name="Liu Y."/>
        </authorList>
    </citation>
    <scope>NUCLEOTIDE SEQUENCE [LARGE SCALE GENOMIC DNA]</scope>
    <source>
        <strain evidence="2 3">MC042</strain>
    </source>
</reference>
<feature type="domain" description="N-acetyltransferase" evidence="1">
    <location>
        <begin position="8"/>
        <end position="171"/>
    </location>
</feature>
<dbReference type="PANTHER" id="PTHR43792">
    <property type="entry name" value="GNAT FAMILY, PUTATIVE (AFU_ORTHOLOGUE AFUA_3G00765)-RELATED-RELATED"/>
    <property type="match status" value="1"/>
</dbReference>
<proteinExistence type="predicted"/>
<evidence type="ECO:0000313" key="2">
    <source>
        <dbReference type="EMBL" id="MQA54125.1"/>
    </source>
</evidence>